<protein>
    <submittedName>
        <fullName evidence="2">Uncharacterized protein</fullName>
    </submittedName>
</protein>
<comment type="caution">
    <text evidence="2">The sequence shown here is derived from an EMBL/GenBank/DDBJ whole genome shotgun (WGS) entry which is preliminary data.</text>
</comment>
<keyword evidence="3" id="KW-1185">Reference proteome</keyword>
<feature type="region of interest" description="Disordered" evidence="1">
    <location>
        <begin position="68"/>
        <end position="128"/>
    </location>
</feature>
<reference evidence="2 3" key="1">
    <citation type="submission" date="2024-07" db="EMBL/GenBank/DDBJ databases">
        <title>Section-level genome sequencing and comparative genomics of Aspergillus sections Usti and Cavernicolus.</title>
        <authorList>
            <consortium name="Lawrence Berkeley National Laboratory"/>
            <person name="Nybo J.L."/>
            <person name="Vesth T.C."/>
            <person name="Theobald S."/>
            <person name="Frisvad J.C."/>
            <person name="Larsen T.O."/>
            <person name="Kjaerboelling I."/>
            <person name="Rothschild-Mancinelli K."/>
            <person name="Lyhne E.K."/>
            <person name="Kogle M.E."/>
            <person name="Barry K."/>
            <person name="Clum A."/>
            <person name="Na H."/>
            <person name="Ledsgaard L."/>
            <person name="Lin J."/>
            <person name="Lipzen A."/>
            <person name="Kuo A."/>
            <person name="Riley R."/>
            <person name="Mondo S."/>
            <person name="Labutti K."/>
            <person name="Haridas S."/>
            <person name="Pangalinan J."/>
            <person name="Salamov A.A."/>
            <person name="Simmons B.A."/>
            <person name="Magnuson J.K."/>
            <person name="Chen J."/>
            <person name="Drula E."/>
            <person name="Henrissat B."/>
            <person name="Wiebenga A."/>
            <person name="Lubbers R.J."/>
            <person name="Gomes A.C."/>
            <person name="Macurrencykelacurrency M.R."/>
            <person name="Stajich J."/>
            <person name="Grigoriev I.V."/>
            <person name="Mortensen U.H."/>
            <person name="De Vries R.P."/>
            <person name="Baker S.E."/>
            <person name="Andersen M.R."/>
        </authorList>
    </citation>
    <scope>NUCLEOTIDE SEQUENCE [LARGE SCALE GENOMIC DNA]</scope>
    <source>
        <strain evidence="2 3">CBS 449.75</strain>
    </source>
</reference>
<evidence type="ECO:0000256" key="1">
    <source>
        <dbReference type="SAM" id="MobiDB-lite"/>
    </source>
</evidence>
<name>A0ABR4M721_9EURO</name>
<proteinExistence type="predicted"/>
<sequence length="151" mass="16609">MDAPLSSSSVSRSSNSTNGMKSLERGRRPHRNHPTCSTRPRARKQPNLPRRVGTEGFVMVYSPTLVPAAGLEGAGGRASPAVPETRRGSTGPHRERGRDRKTERDRKRERETAGVPMSHGPAHSAQQRIVLETSPLIGRHTLEEPAFMQED</sequence>
<feature type="compositionally biased region" description="Basic and acidic residues" evidence="1">
    <location>
        <begin position="84"/>
        <end position="112"/>
    </location>
</feature>
<feature type="compositionally biased region" description="Low complexity" evidence="1">
    <location>
        <begin position="1"/>
        <end position="16"/>
    </location>
</feature>
<accession>A0ABR4M721</accession>
<organism evidence="2 3">
    <name type="scientific">Aspergillus lucknowensis</name>
    <dbReference type="NCBI Taxonomy" id="176173"/>
    <lineage>
        <taxon>Eukaryota</taxon>
        <taxon>Fungi</taxon>
        <taxon>Dikarya</taxon>
        <taxon>Ascomycota</taxon>
        <taxon>Pezizomycotina</taxon>
        <taxon>Eurotiomycetes</taxon>
        <taxon>Eurotiomycetidae</taxon>
        <taxon>Eurotiales</taxon>
        <taxon>Aspergillaceae</taxon>
        <taxon>Aspergillus</taxon>
        <taxon>Aspergillus subgen. Nidulantes</taxon>
    </lineage>
</organism>
<dbReference type="GeneID" id="98150320"/>
<gene>
    <name evidence="2" type="ORF">BJX67DRAFT_6216</name>
</gene>
<evidence type="ECO:0000313" key="2">
    <source>
        <dbReference type="EMBL" id="KAL2872402.1"/>
    </source>
</evidence>
<dbReference type="RefSeq" id="XP_070891381.1">
    <property type="nucleotide sequence ID" value="XM_071035248.1"/>
</dbReference>
<dbReference type="Proteomes" id="UP001610432">
    <property type="component" value="Unassembled WGS sequence"/>
</dbReference>
<evidence type="ECO:0000313" key="3">
    <source>
        <dbReference type="Proteomes" id="UP001610432"/>
    </source>
</evidence>
<dbReference type="EMBL" id="JBFXLQ010000001">
    <property type="protein sequence ID" value="KAL2872402.1"/>
    <property type="molecule type" value="Genomic_DNA"/>
</dbReference>
<feature type="region of interest" description="Disordered" evidence="1">
    <location>
        <begin position="1"/>
        <end position="51"/>
    </location>
</feature>